<name>A0A8J6HXV3_TENMO</name>
<proteinExistence type="predicted"/>
<feature type="compositionally biased region" description="Basic and acidic residues" evidence="1">
    <location>
        <begin position="126"/>
        <end position="141"/>
    </location>
</feature>
<dbReference type="EMBL" id="JABDTM020000201">
    <property type="protein sequence ID" value="KAH0822690.1"/>
    <property type="molecule type" value="Genomic_DNA"/>
</dbReference>
<sequence>MQVRRRRRYLDRGSGMGHGIAIAFTTCRTILTVPRLDHYATCVFLTILVIPSGVSFWEVRTAPAPHDEVLSALNKPTSGRNKETDLIHHNTFPLRHQSTGLIAERAPPPPTGNSNDRKNASFRGMRPNDKGIRRGDRQLSR</sequence>
<feature type="region of interest" description="Disordered" evidence="1">
    <location>
        <begin position="97"/>
        <end position="141"/>
    </location>
</feature>
<organism evidence="2 3">
    <name type="scientific">Tenebrio molitor</name>
    <name type="common">Yellow mealworm beetle</name>
    <dbReference type="NCBI Taxonomy" id="7067"/>
    <lineage>
        <taxon>Eukaryota</taxon>
        <taxon>Metazoa</taxon>
        <taxon>Ecdysozoa</taxon>
        <taxon>Arthropoda</taxon>
        <taxon>Hexapoda</taxon>
        <taxon>Insecta</taxon>
        <taxon>Pterygota</taxon>
        <taxon>Neoptera</taxon>
        <taxon>Endopterygota</taxon>
        <taxon>Coleoptera</taxon>
        <taxon>Polyphaga</taxon>
        <taxon>Cucujiformia</taxon>
        <taxon>Tenebrionidae</taxon>
        <taxon>Tenebrio</taxon>
    </lineage>
</organism>
<gene>
    <name evidence="2" type="ORF">GEV33_000101</name>
</gene>
<dbReference type="Proteomes" id="UP000719412">
    <property type="component" value="Unassembled WGS sequence"/>
</dbReference>
<evidence type="ECO:0000256" key="1">
    <source>
        <dbReference type="SAM" id="MobiDB-lite"/>
    </source>
</evidence>
<reference evidence="2" key="2">
    <citation type="submission" date="2021-08" db="EMBL/GenBank/DDBJ databases">
        <authorList>
            <person name="Eriksson T."/>
        </authorList>
    </citation>
    <scope>NUCLEOTIDE SEQUENCE</scope>
    <source>
        <strain evidence="2">Stoneville</strain>
        <tissue evidence="2">Whole head</tissue>
    </source>
</reference>
<keyword evidence="3" id="KW-1185">Reference proteome</keyword>
<accession>A0A8J6HXV3</accession>
<protein>
    <submittedName>
        <fullName evidence="2">Uncharacterized protein</fullName>
    </submittedName>
</protein>
<evidence type="ECO:0000313" key="3">
    <source>
        <dbReference type="Proteomes" id="UP000719412"/>
    </source>
</evidence>
<reference evidence="2" key="1">
    <citation type="journal article" date="2020" name="J Insects Food Feed">
        <title>The yellow mealworm (Tenebrio molitor) genome: a resource for the emerging insects as food and feed industry.</title>
        <authorList>
            <person name="Eriksson T."/>
            <person name="Andere A."/>
            <person name="Kelstrup H."/>
            <person name="Emery V."/>
            <person name="Picard C."/>
        </authorList>
    </citation>
    <scope>NUCLEOTIDE SEQUENCE</scope>
    <source>
        <strain evidence="2">Stoneville</strain>
        <tissue evidence="2">Whole head</tissue>
    </source>
</reference>
<evidence type="ECO:0000313" key="2">
    <source>
        <dbReference type="EMBL" id="KAH0822690.1"/>
    </source>
</evidence>
<dbReference type="AlphaFoldDB" id="A0A8J6HXV3"/>
<comment type="caution">
    <text evidence="2">The sequence shown here is derived from an EMBL/GenBank/DDBJ whole genome shotgun (WGS) entry which is preliminary data.</text>
</comment>